<dbReference type="PANTHER" id="PTHR47110:SF3">
    <property type="entry name" value="TESTIS-SPECIFIC EXPRESSED PROTEIN 55-LIKE"/>
    <property type="match status" value="1"/>
</dbReference>
<name>A0A194ALX7_PINFU</name>
<protein>
    <submittedName>
        <fullName evidence="1">Uncharacterized protein</fullName>
    </submittedName>
</protein>
<dbReference type="AlphaFoldDB" id="A0A194ALX7"/>
<dbReference type="EMBL" id="GELH01001044">
    <property type="protein sequence ID" value="JAS03228.1"/>
    <property type="molecule type" value="Transcribed_RNA"/>
</dbReference>
<reference evidence="1" key="1">
    <citation type="submission" date="2016-03" db="EMBL/GenBank/DDBJ databases">
        <authorList>
            <person name="Ploux O."/>
        </authorList>
    </citation>
    <scope>NUCLEOTIDE SEQUENCE</scope>
    <source>
        <tissue evidence="1">Mantle</tissue>
    </source>
</reference>
<dbReference type="CDD" id="cd22975">
    <property type="entry name" value="DD_TEX55"/>
    <property type="match status" value="1"/>
</dbReference>
<proteinExistence type="predicted"/>
<evidence type="ECO:0000313" key="1">
    <source>
        <dbReference type="EMBL" id="JAS03228.1"/>
    </source>
</evidence>
<organism evidence="1">
    <name type="scientific">Pinctada fucata</name>
    <name type="common">Akoya pearl oyster</name>
    <name type="synonym">Pinctada imbricata fucata</name>
    <dbReference type="NCBI Taxonomy" id="50426"/>
    <lineage>
        <taxon>Eukaryota</taxon>
        <taxon>Metazoa</taxon>
        <taxon>Spiralia</taxon>
        <taxon>Lophotrochozoa</taxon>
        <taxon>Mollusca</taxon>
        <taxon>Bivalvia</taxon>
        <taxon>Autobranchia</taxon>
        <taxon>Pteriomorphia</taxon>
        <taxon>Pterioida</taxon>
        <taxon>Pterioidea</taxon>
        <taxon>Pteriidae</taxon>
        <taxon>Pinctada</taxon>
    </lineage>
</organism>
<dbReference type="InterPro" id="IPR048377">
    <property type="entry name" value="TEX55_DD"/>
</dbReference>
<dbReference type="InterPro" id="IPR040760">
    <property type="entry name" value="Tex55"/>
</dbReference>
<sequence>MSEHADADGIVSRAKDEVAKAMEKAMTNQGKDADYEEVVEYIDPIQDPYGKAIKYLEQHNILQLFQSLTTDIVYNKPEDPLGYMLKEIEKMKKNG</sequence>
<dbReference type="PANTHER" id="PTHR47110">
    <property type="entry name" value="TESTIS-SPECIFIC EXPRESSED PROTEIN 55"/>
    <property type="match status" value="1"/>
</dbReference>
<dbReference type="Pfam" id="PF17819">
    <property type="entry name" value="Tex55"/>
    <property type="match status" value="1"/>
</dbReference>
<dbReference type="EMBL" id="GELH01001043">
    <property type="protein sequence ID" value="JAS03229.1"/>
    <property type="molecule type" value="Transcribed_RNA"/>
</dbReference>
<accession>A0A194ALX7</accession>
<dbReference type="SUPFAM" id="SSF47391">
    <property type="entry name" value="Dimerization-anchoring domain of cAMP-dependent PK regulatory subunit"/>
    <property type="match status" value="1"/>
</dbReference>